<organism evidence="3 4">
    <name type="scientific">Thielaviopsis punctulata</name>
    <dbReference type="NCBI Taxonomy" id="72032"/>
    <lineage>
        <taxon>Eukaryota</taxon>
        <taxon>Fungi</taxon>
        <taxon>Dikarya</taxon>
        <taxon>Ascomycota</taxon>
        <taxon>Pezizomycotina</taxon>
        <taxon>Sordariomycetes</taxon>
        <taxon>Hypocreomycetidae</taxon>
        <taxon>Microascales</taxon>
        <taxon>Ceratocystidaceae</taxon>
        <taxon>Thielaviopsis</taxon>
    </lineage>
</organism>
<dbReference type="AlphaFoldDB" id="A0A0F4ZC40"/>
<dbReference type="GO" id="GO:0006325">
    <property type="term" value="P:chromatin organization"/>
    <property type="evidence" value="ECO:0007669"/>
    <property type="project" value="TreeGrafter"/>
</dbReference>
<feature type="region of interest" description="Disordered" evidence="1">
    <location>
        <begin position="1"/>
        <end position="23"/>
    </location>
</feature>
<dbReference type="GO" id="GO:0005634">
    <property type="term" value="C:nucleus"/>
    <property type="evidence" value="ECO:0007669"/>
    <property type="project" value="InterPro"/>
</dbReference>
<accession>A0A0F4ZC40</accession>
<keyword evidence="4" id="KW-1185">Reference proteome</keyword>
<protein>
    <recommendedName>
        <fullName evidence="2">FAM50A/XAP5 C-terminal domain-containing protein</fullName>
    </recommendedName>
</protein>
<evidence type="ECO:0000313" key="3">
    <source>
        <dbReference type="EMBL" id="KKA27815.1"/>
    </source>
</evidence>
<reference evidence="3 4" key="1">
    <citation type="submission" date="2015-03" db="EMBL/GenBank/DDBJ databases">
        <authorList>
            <person name="Radwan O."/>
            <person name="Al-Naeli F.A."/>
            <person name="Rendon G.A."/>
            <person name="Fields C."/>
        </authorList>
    </citation>
    <scope>NUCLEOTIDE SEQUENCE [LARGE SCALE GENOMIC DNA]</scope>
    <source>
        <strain evidence="3">CR-DP1</strain>
    </source>
</reference>
<gene>
    <name evidence="3" type="ORF">TD95_003914</name>
</gene>
<dbReference type="InterPro" id="IPR048337">
    <property type="entry name" value="FAM50A/XAP5_C"/>
</dbReference>
<feature type="compositionally biased region" description="Basic residues" evidence="1">
    <location>
        <begin position="73"/>
        <end position="82"/>
    </location>
</feature>
<dbReference type="PANTHER" id="PTHR12722:SF0">
    <property type="entry name" value="PROTEIN FAM50A"/>
    <property type="match status" value="1"/>
</dbReference>
<sequence length="419" mass="45052">MTSRFTPSNAAQSGAVDSLSTQTVGLVHLSEFRKRRTELIEAQESRAREALLGNAPAAADPSSQSDTPPTKPTKPKKRKAGKVKLSFSDDEGEEDASPVVAKKAKKAKKAVQPPVDVAPATADTTDSDAPKPDSKTTSDAATAAGKSKFSANTALLAPRIMTKSSQKHEAAERDRLRREFLLLQDAIKNTEIAIPFVFYDGTNIPGGVVRVRKGDYSWVFLDKSRKVGAALGVGDRANARKEWARVSIDDLILVRGTVIIPHHYDFYYFIMNKTLGPGGVPLFDFSTEAPTKPPAAVPGAAVQGAIPDGDAAGKTAATAFPEKTPADAPAPVAVPVVNPPLSTSASRAAARARALQMLPDIATLEGAQDDASFTKVVNRRWYERNKHIYPASTWQEFDAEKDYTTDIKRDTNGNAFFFS</sequence>
<feature type="compositionally biased region" description="Low complexity" evidence="1">
    <location>
        <begin position="55"/>
        <end position="68"/>
    </location>
</feature>
<dbReference type="OrthoDB" id="1562195at2759"/>
<feature type="compositionally biased region" description="Low complexity" evidence="1">
    <location>
        <begin position="110"/>
        <end position="124"/>
    </location>
</feature>
<proteinExistence type="predicted"/>
<dbReference type="EMBL" id="LAEV01001567">
    <property type="protein sequence ID" value="KKA27815.1"/>
    <property type="molecule type" value="Genomic_DNA"/>
</dbReference>
<dbReference type="InterPro" id="IPR007005">
    <property type="entry name" value="XAP5"/>
</dbReference>
<feature type="compositionally biased region" description="Polar residues" evidence="1">
    <location>
        <begin position="1"/>
        <end position="12"/>
    </location>
</feature>
<dbReference type="PANTHER" id="PTHR12722">
    <property type="entry name" value="XAP-5 PROTEIN-RELATED"/>
    <property type="match status" value="1"/>
</dbReference>
<dbReference type="Proteomes" id="UP000033483">
    <property type="component" value="Unassembled WGS sequence"/>
</dbReference>
<comment type="caution">
    <text evidence="3">The sequence shown here is derived from an EMBL/GenBank/DDBJ whole genome shotgun (WGS) entry which is preliminary data.</text>
</comment>
<feature type="domain" description="FAM50A/XAP5 C-terminal" evidence="2">
    <location>
        <begin position="190"/>
        <end position="406"/>
    </location>
</feature>
<dbReference type="Pfam" id="PF04921">
    <property type="entry name" value="XAP5"/>
    <property type="match status" value="1"/>
</dbReference>
<evidence type="ECO:0000256" key="1">
    <source>
        <dbReference type="SAM" id="MobiDB-lite"/>
    </source>
</evidence>
<evidence type="ECO:0000313" key="4">
    <source>
        <dbReference type="Proteomes" id="UP000033483"/>
    </source>
</evidence>
<evidence type="ECO:0000259" key="2">
    <source>
        <dbReference type="Pfam" id="PF04921"/>
    </source>
</evidence>
<feature type="region of interest" description="Disordered" evidence="1">
    <location>
        <begin position="43"/>
        <end position="145"/>
    </location>
</feature>
<name>A0A0F4ZC40_9PEZI</name>